<reference evidence="3" key="1">
    <citation type="submission" date="2023-09" db="UniProtKB">
        <authorList>
            <consortium name="Ensembl"/>
        </authorList>
    </citation>
    <scope>IDENTIFICATION</scope>
</reference>
<dbReference type="GO" id="GO:0031514">
    <property type="term" value="C:motile cilium"/>
    <property type="evidence" value="ECO:0007669"/>
    <property type="project" value="TreeGrafter"/>
</dbReference>
<dbReference type="InterPro" id="IPR011990">
    <property type="entry name" value="TPR-like_helical_dom_sf"/>
</dbReference>
<dbReference type="STRING" id="303518.ENSPNYP00000032106"/>
<organism evidence="3">
    <name type="scientific">Pundamilia nyererei</name>
    <dbReference type="NCBI Taxonomy" id="303518"/>
    <lineage>
        <taxon>Eukaryota</taxon>
        <taxon>Metazoa</taxon>
        <taxon>Chordata</taxon>
        <taxon>Craniata</taxon>
        <taxon>Vertebrata</taxon>
        <taxon>Euteleostomi</taxon>
        <taxon>Actinopterygii</taxon>
        <taxon>Neopterygii</taxon>
        <taxon>Teleostei</taxon>
        <taxon>Neoteleostei</taxon>
        <taxon>Acanthomorphata</taxon>
        <taxon>Ovalentaria</taxon>
        <taxon>Cichlomorphae</taxon>
        <taxon>Cichliformes</taxon>
        <taxon>Cichlidae</taxon>
        <taxon>African cichlids</taxon>
        <taxon>Pseudocrenilabrinae</taxon>
        <taxon>Haplochromini</taxon>
        <taxon>Pundamilia</taxon>
    </lineage>
</organism>
<dbReference type="Gene3D" id="1.25.40.10">
    <property type="entry name" value="Tetratricopeptide repeat domain"/>
    <property type="match status" value="1"/>
</dbReference>
<keyword evidence="2" id="KW-0802">TPR repeat</keyword>
<dbReference type="GO" id="GO:0003341">
    <property type="term" value="P:cilium movement"/>
    <property type="evidence" value="ECO:0007669"/>
    <property type="project" value="TreeGrafter"/>
</dbReference>
<accession>A0A3B4HDP2</accession>
<dbReference type="GO" id="GO:0060271">
    <property type="term" value="P:cilium assembly"/>
    <property type="evidence" value="ECO:0007669"/>
    <property type="project" value="TreeGrafter"/>
</dbReference>
<dbReference type="GeneTree" id="ENSGT00390000013319"/>
<dbReference type="PANTHER" id="PTHR44314">
    <property type="entry name" value="CILIA- AND FLAGELLA-ASSOCIATED PROTEIN 70"/>
    <property type="match status" value="1"/>
</dbReference>
<dbReference type="PANTHER" id="PTHR44314:SF1">
    <property type="entry name" value="CILIA- AND FLAGELLA-ASSOCIATED PROTEIN 70"/>
    <property type="match status" value="1"/>
</dbReference>
<evidence type="ECO:0000256" key="2">
    <source>
        <dbReference type="ARBA" id="ARBA00022803"/>
    </source>
</evidence>
<dbReference type="GO" id="GO:0070062">
    <property type="term" value="C:extracellular exosome"/>
    <property type="evidence" value="ECO:0007669"/>
    <property type="project" value="TreeGrafter"/>
</dbReference>
<evidence type="ECO:0000256" key="1">
    <source>
        <dbReference type="ARBA" id="ARBA00022737"/>
    </source>
</evidence>
<proteinExistence type="predicted"/>
<dbReference type="SUPFAM" id="SSF48452">
    <property type="entry name" value="TPR-like"/>
    <property type="match status" value="1"/>
</dbReference>
<dbReference type="Ensembl" id="ENSPNYT00000032876.1">
    <property type="protein sequence ID" value="ENSPNYP00000032106.1"/>
    <property type="gene ID" value="ENSPNYG00000024239.1"/>
</dbReference>
<keyword evidence="1" id="KW-0677">Repeat</keyword>
<dbReference type="AlphaFoldDB" id="A0A3B4HDP2"/>
<evidence type="ECO:0000313" key="3">
    <source>
        <dbReference type="Ensembl" id="ENSPNYP00000032106.1"/>
    </source>
</evidence>
<name>A0A3B4HDP2_9CICH</name>
<sequence>MAEVALSEELLCSDGSRSASYFIHLAQLQLLKADYCSAAANLKEALSSIDQVLPHYLWLQHEYRLGEFHEAEESYEWSFKFQQKPSDSHIVLLRLGSSYFMQEKLEEFCTAEEALTEANHLDNQNAEVWAYLSLICLKSGKKEEAEKFYKYAIRVSLVVVFVSHCNLTYQWGG</sequence>
<dbReference type="InterPro" id="IPR052628">
    <property type="entry name" value="CFAP70"/>
</dbReference>
<protein>
    <submittedName>
        <fullName evidence="3">Uncharacterized protein</fullName>
    </submittedName>
</protein>